<evidence type="ECO:0000313" key="3">
    <source>
        <dbReference type="Proteomes" id="UP000663868"/>
    </source>
</evidence>
<evidence type="ECO:0000313" key="2">
    <source>
        <dbReference type="EMBL" id="CAF4054758.1"/>
    </source>
</evidence>
<dbReference type="EMBL" id="CAJOBB010003714">
    <property type="protein sequence ID" value="CAF4054758.1"/>
    <property type="molecule type" value="Genomic_DNA"/>
</dbReference>
<name>A0A819S2E3_9BILA</name>
<organism evidence="2 3">
    <name type="scientific">Adineta steineri</name>
    <dbReference type="NCBI Taxonomy" id="433720"/>
    <lineage>
        <taxon>Eukaryota</taxon>
        <taxon>Metazoa</taxon>
        <taxon>Spiralia</taxon>
        <taxon>Gnathifera</taxon>
        <taxon>Rotifera</taxon>
        <taxon>Eurotatoria</taxon>
        <taxon>Bdelloidea</taxon>
        <taxon>Adinetida</taxon>
        <taxon>Adinetidae</taxon>
        <taxon>Adineta</taxon>
    </lineage>
</organism>
<comment type="caution">
    <text evidence="2">The sequence shown here is derived from an EMBL/GenBank/DDBJ whole genome shotgun (WGS) entry which is preliminary data.</text>
</comment>
<dbReference type="Proteomes" id="UP000663868">
    <property type="component" value="Unassembled WGS sequence"/>
</dbReference>
<dbReference type="EMBL" id="CAJNOE010002001">
    <property type="protein sequence ID" value="CAF1462809.1"/>
    <property type="molecule type" value="Genomic_DNA"/>
</dbReference>
<protein>
    <submittedName>
        <fullName evidence="2">Uncharacterized protein</fullName>
    </submittedName>
</protein>
<gene>
    <name evidence="1" type="ORF">IZO911_LOCUS43019</name>
    <name evidence="2" type="ORF">KXQ929_LOCUS31766</name>
</gene>
<dbReference type="Proteomes" id="UP000663860">
    <property type="component" value="Unassembled WGS sequence"/>
</dbReference>
<dbReference type="AlphaFoldDB" id="A0A819S2E3"/>
<sequence length="168" mass="19143">MASICASRKKYIHKRLKNQNLLLERYKSASLIDNNVRTSIEHVSTTIEKKLRLSRAQLLSKSTATTQTTIEDEDESVSYDIPYTNVNIIVSINMILDLFNKLRCPSCGRVGKMSEKVTQRRGLLYHITFSCKCSYETHFNNSTELVHSSTSRMDELNMMACIAANVVE</sequence>
<proteinExistence type="predicted"/>
<evidence type="ECO:0000313" key="1">
    <source>
        <dbReference type="EMBL" id="CAF1462809.1"/>
    </source>
</evidence>
<accession>A0A819S2E3</accession>
<reference evidence="2" key="1">
    <citation type="submission" date="2021-02" db="EMBL/GenBank/DDBJ databases">
        <authorList>
            <person name="Nowell W R."/>
        </authorList>
    </citation>
    <scope>NUCLEOTIDE SEQUENCE</scope>
</reference>